<dbReference type="Proteomes" id="UP000198976">
    <property type="component" value="Chromosome I"/>
</dbReference>
<comment type="similarity">
    <text evidence="1">Belongs to the UPF0161 family.</text>
</comment>
<dbReference type="HAMAP" id="MF_00386">
    <property type="entry name" value="UPF0161_YidD"/>
    <property type="match status" value="1"/>
</dbReference>
<reference evidence="2 3" key="1">
    <citation type="submission" date="2016-10" db="EMBL/GenBank/DDBJ databases">
        <authorList>
            <person name="Varghese N."/>
            <person name="Submissions S."/>
        </authorList>
    </citation>
    <scope>NUCLEOTIDE SEQUENCE [LARGE SCALE GENOMIC DNA]</scope>
    <source>
        <strain evidence="2 3">DSM 9169</strain>
    </source>
</reference>
<dbReference type="PANTHER" id="PTHR33383">
    <property type="entry name" value="MEMBRANE PROTEIN INSERTION EFFICIENCY FACTOR-RELATED"/>
    <property type="match status" value="1"/>
</dbReference>
<dbReference type="PANTHER" id="PTHR33383:SF1">
    <property type="entry name" value="MEMBRANE PROTEIN INSERTION EFFICIENCY FACTOR-RELATED"/>
    <property type="match status" value="1"/>
</dbReference>
<dbReference type="Pfam" id="PF01809">
    <property type="entry name" value="YidD"/>
    <property type="match status" value="1"/>
</dbReference>
<accession>A0ABY0VD77</accession>
<keyword evidence="1" id="KW-0472">Membrane</keyword>
<proteinExistence type="inferred from homology"/>
<gene>
    <name evidence="2" type="ORF">SAMN04489714_2156</name>
</gene>
<dbReference type="RefSeq" id="WP_092649019.1">
    <property type="nucleotide sequence ID" value="NZ_LT629792.1"/>
</dbReference>
<dbReference type="InterPro" id="IPR002696">
    <property type="entry name" value="Membr_insert_effic_factor_YidD"/>
</dbReference>
<comment type="function">
    <text evidence="1">Could be involved in insertion of integral membrane proteins into the membrane.</text>
</comment>
<evidence type="ECO:0000256" key="1">
    <source>
        <dbReference type="HAMAP-Rule" id="MF_00386"/>
    </source>
</evidence>
<protein>
    <recommendedName>
        <fullName evidence="1">Putative membrane protein insertion efficiency factor</fullName>
    </recommendedName>
</protein>
<name>A0ABY0VD77_9ACTO</name>
<evidence type="ECO:0000313" key="2">
    <source>
        <dbReference type="EMBL" id="SDU09942.1"/>
    </source>
</evidence>
<dbReference type="NCBIfam" id="TIGR00278">
    <property type="entry name" value="membrane protein insertion efficiency factor YidD"/>
    <property type="match status" value="1"/>
</dbReference>
<dbReference type="SMART" id="SM01234">
    <property type="entry name" value="Haemolytic"/>
    <property type="match status" value="1"/>
</dbReference>
<organism evidence="2 3">
    <name type="scientific">Schaalia radingae</name>
    <dbReference type="NCBI Taxonomy" id="131110"/>
    <lineage>
        <taxon>Bacteria</taxon>
        <taxon>Bacillati</taxon>
        <taxon>Actinomycetota</taxon>
        <taxon>Actinomycetes</taxon>
        <taxon>Actinomycetales</taxon>
        <taxon>Actinomycetaceae</taxon>
        <taxon>Schaalia</taxon>
    </lineage>
</organism>
<evidence type="ECO:0000313" key="3">
    <source>
        <dbReference type="Proteomes" id="UP000198976"/>
    </source>
</evidence>
<comment type="subcellular location">
    <subcellularLocation>
        <location evidence="1">Cell membrane</location>
        <topology evidence="1">Peripheral membrane protein</topology>
        <orientation evidence="1">Cytoplasmic side</orientation>
    </subcellularLocation>
</comment>
<keyword evidence="1" id="KW-1003">Cell membrane</keyword>
<keyword evidence="3" id="KW-1185">Reference proteome</keyword>
<sequence>MSLLRTIALAPIRFYQRFISPGLPPRCKYAPTCSAYAVRAIEVHGIIKGTLLASWRLLRCNPWSNGGVDHVPLQGQWSAPPWVPPDDWAGYLDPDDFPVMGLSDCDESPSCTHDTIDQTCAHSPVRDTHEGDVHVV</sequence>
<dbReference type="EMBL" id="LT629792">
    <property type="protein sequence ID" value="SDU09942.1"/>
    <property type="molecule type" value="Genomic_DNA"/>
</dbReference>